<evidence type="ECO:0000313" key="6">
    <source>
        <dbReference type="Proteomes" id="UP001519296"/>
    </source>
</evidence>
<dbReference type="SUPFAM" id="SSF46785">
    <property type="entry name" value="Winged helix' DNA-binding domain"/>
    <property type="match status" value="1"/>
</dbReference>
<keyword evidence="2" id="KW-0805">Transcription regulation</keyword>
<dbReference type="Gene3D" id="1.10.10.10">
    <property type="entry name" value="Winged helix-like DNA-binding domain superfamily/Winged helix DNA-binding domain"/>
    <property type="match status" value="1"/>
</dbReference>
<evidence type="ECO:0000256" key="4">
    <source>
        <dbReference type="ARBA" id="ARBA00023163"/>
    </source>
</evidence>
<organism evidence="5 6">
    <name type="scientific">Streptococcus oricebi</name>
    <dbReference type="NCBI Taxonomy" id="1547447"/>
    <lineage>
        <taxon>Bacteria</taxon>
        <taxon>Bacillati</taxon>
        <taxon>Bacillota</taxon>
        <taxon>Bacilli</taxon>
        <taxon>Lactobacillales</taxon>
        <taxon>Streptococcaceae</taxon>
        <taxon>Streptococcus</taxon>
    </lineage>
</organism>
<dbReference type="InterPro" id="IPR014071">
    <property type="entry name" value="Cu_transp_CopY/TcrY"/>
</dbReference>
<evidence type="ECO:0000256" key="2">
    <source>
        <dbReference type="ARBA" id="ARBA00023015"/>
    </source>
</evidence>
<comment type="similarity">
    <text evidence="1">Belongs to the BlaI transcriptional regulatory family.</text>
</comment>
<dbReference type="RefSeq" id="WP_209629187.1">
    <property type="nucleotide sequence ID" value="NZ_PRDG01000008.1"/>
</dbReference>
<dbReference type="EMBL" id="PRDG01000008">
    <property type="protein sequence ID" value="MBP2624325.1"/>
    <property type="molecule type" value="Genomic_DNA"/>
</dbReference>
<dbReference type="InterPro" id="IPR005650">
    <property type="entry name" value="BlaI_family"/>
</dbReference>
<proteinExistence type="inferred from homology"/>
<dbReference type="InterPro" id="IPR036388">
    <property type="entry name" value="WH-like_DNA-bd_sf"/>
</dbReference>
<evidence type="ECO:0000313" key="5">
    <source>
        <dbReference type="EMBL" id="MBP2624325.1"/>
    </source>
</evidence>
<comment type="caution">
    <text evidence="5">The sequence shown here is derived from an EMBL/GenBank/DDBJ whole genome shotgun (WGS) entry which is preliminary data.</text>
</comment>
<evidence type="ECO:0000256" key="3">
    <source>
        <dbReference type="ARBA" id="ARBA00023125"/>
    </source>
</evidence>
<reference evidence="5 6" key="1">
    <citation type="submission" date="2018-02" db="EMBL/GenBank/DDBJ databases">
        <title>Draft genome sequence of Streptococcus oricebi CCUG 70868T type strain.</title>
        <authorList>
            <person name="Mendez V."/>
            <person name="Salva-Serra F."/>
            <person name="Jaen-Luchoro D."/>
            <person name="Gonzales-Siles L."/>
            <person name="Karlsson R."/>
            <person name="Engstrom-Jakobsson H."/>
            <person name="Busquets A."/>
            <person name="Gomila M."/>
            <person name="Pineiro-Iglesias B."/>
            <person name="Bennasar-Figueras A."/>
            <person name="Seeger M."/>
            <person name="Moore E."/>
        </authorList>
    </citation>
    <scope>NUCLEOTIDE SEQUENCE [LARGE SCALE GENOMIC DNA]</scope>
    <source>
        <strain evidence="5 6">CCUG 70868</strain>
    </source>
</reference>
<dbReference type="Proteomes" id="UP001519296">
    <property type="component" value="Unassembled WGS sequence"/>
</dbReference>
<gene>
    <name evidence="5" type="ORF">C4K46_10390</name>
</gene>
<dbReference type="Pfam" id="PF03965">
    <property type="entry name" value="Penicillinase_R"/>
    <property type="match status" value="1"/>
</dbReference>
<protein>
    <submittedName>
        <fullName evidence="5">CopY/TcrY family copper transport repressor</fullName>
    </submittedName>
</protein>
<dbReference type="PIRSF" id="PIRSF019455">
    <property type="entry name" value="CopR_AtkY"/>
    <property type="match status" value="1"/>
</dbReference>
<keyword evidence="4" id="KW-0804">Transcription</keyword>
<sequence>MEEQNISQAEWQVMRVLWAYPHSRSNEVVAHLEADFDWKPATIKTLLNRLKTKEFIRMEKVEGKFYYEAQILEEEHLNQTWQTLFDNMCNTKHGDLLLAMLERSQFSQGDLARISRLVEKKRLSAPESLVCHCSQGQCTCGAHPKLRGDL</sequence>
<dbReference type="InterPro" id="IPR036390">
    <property type="entry name" value="WH_DNA-bd_sf"/>
</dbReference>
<accession>A0ABS5B693</accession>
<dbReference type="NCBIfam" id="TIGR02698">
    <property type="entry name" value="CopY_TcrY"/>
    <property type="match status" value="1"/>
</dbReference>
<evidence type="ECO:0000256" key="1">
    <source>
        <dbReference type="ARBA" id="ARBA00011046"/>
    </source>
</evidence>
<name>A0ABS5B693_9STRE</name>
<keyword evidence="3" id="KW-0238">DNA-binding</keyword>
<keyword evidence="6" id="KW-1185">Reference proteome</keyword>